<keyword evidence="2" id="KW-1185">Reference proteome</keyword>
<gene>
    <name evidence="1" type="ORF">MGAL_10B082185</name>
</gene>
<evidence type="ECO:0000313" key="2">
    <source>
        <dbReference type="Proteomes" id="UP000596742"/>
    </source>
</evidence>
<evidence type="ECO:0000313" key="1">
    <source>
        <dbReference type="EMBL" id="VDI64005.1"/>
    </source>
</evidence>
<proteinExistence type="predicted"/>
<dbReference type="PANTHER" id="PTHR47331">
    <property type="entry name" value="PHD-TYPE DOMAIN-CONTAINING PROTEIN"/>
    <property type="match status" value="1"/>
</dbReference>
<dbReference type="SUPFAM" id="SSF56672">
    <property type="entry name" value="DNA/RNA polymerases"/>
    <property type="match status" value="1"/>
</dbReference>
<dbReference type="InterPro" id="IPR043502">
    <property type="entry name" value="DNA/RNA_pol_sf"/>
</dbReference>
<accession>A0A8B6GHP5</accession>
<dbReference type="AlphaFoldDB" id="A0A8B6GHP5"/>
<dbReference type="EMBL" id="UYJE01008454">
    <property type="protein sequence ID" value="VDI64005.1"/>
    <property type="molecule type" value="Genomic_DNA"/>
</dbReference>
<dbReference type="Gene3D" id="3.30.70.2330">
    <property type="match status" value="1"/>
</dbReference>
<protein>
    <recommendedName>
        <fullName evidence="3">Reverse transcriptase domain-containing protein</fullName>
    </recommendedName>
</protein>
<name>A0A8B6GHP5_MYTGA</name>
<comment type="caution">
    <text evidence="1">The sequence shown here is derived from an EMBL/GenBank/DDBJ whole genome shotgun (WGS) entry which is preliminary data.</text>
</comment>
<sequence length="418" mass="47786">MNKDMHKDKNDHWIAPLPFRSPRPVLQNNRAHALFRARNLDRTLQRDVLKKNQFTEFMQGILEQGHAVLAPPVIEHEECWYLPVFGVYHPRKKDKVRIVFDSSSKYKGISLNDVLLTGPDLTNNLLGVLLRFRKEPIAITADIQQMFYCFRVTETHRNFLQFIWYKDNDPVFDKDALKGFFSIGSESWAVLVWSFAIVPGATFQGRPDHSNALDLPGMPVHNLDQTLECSCLVGGRMFVPNKDITILTYVLSVNDSGSESDQDDQGISDHYSAEVEHYTSIFQIRGSIYGEQYQHNLKEVQGALRQCMSMPVRLLFQKDNPKDKNAISVNVTVDIKDLQLCYIGVKKIPKVTKALTSGEIVTTSMKSVTSWFVRNLNSRKLKRSVVICKKGKWLPDSDNNYYNADLSSDCVTVNFINM</sequence>
<dbReference type="OrthoDB" id="6141748at2759"/>
<reference evidence="1" key="1">
    <citation type="submission" date="2018-11" db="EMBL/GenBank/DDBJ databases">
        <authorList>
            <person name="Alioto T."/>
            <person name="Alioto T."/>
        </authorList>
    </citation>
    <scope>NUCLEOTIDE SEQUENCE</scope>
</reference>
<dbReference type="Proteomes" id="UP000596742">
    <property type="component" value="Unassembled WGS sequence"/>
</dbReference>
<evidence type="ECO:0008006" key="3">
    <source>
        <dbReference type="Google" id="ProtNLM"/>
    </source>
</evidence>
<dbReference type="PANTHER" id="PTHR47331:SF6">
    <property type="entry name" value="DOUBLECORTIN DOMAIN-CONTAINING PROTEIN"/>
    <property type="match status" value="1"/>
</dbReference>
<organism evidence="1 2">
    <name type="scientific">Mytilus galloprovincialis</name>
    <name type="common">Mediterranean mussel</name>
    <dbReference type="NCBI Taxonomy" id="29158"/>
    <lineage>
        <taxon>Eukaryota</taxon>
        <taxon>Metazoa</taxon>
        <taxon>Spiralia</taxon>
        <taxon>Lophotrochozoa</taxon>
        <taxon>Mollusca</taxon>
        <taxon>Bivalvia</taxon>
        <taxon>Autobranchia</taxon>
        <taxon>Pteriomorphia</taxon>
        <taxon>Mytilida</taxon>
        <taxon>Mytiloidea</taxon>
        <taxon>Mytilidae</taxon>
        <taxon>Mytilinae</taxon>
        <taxon>Mytilus</taxon>
    </lineage>
</organism>